<dbReference type="GO" id="GO:0015344">
    <property type="term" value="F:siderophore uptake transmembrane transporter activity"/>
    <property type="evidence" value="ECO:0007669"/>
    <property type="project" value="TreeGrafter"/>
</dbReference>
<keyword evidence="5 12" id="KW-0732">Signal</keyword>
<dbReference type="STRING" id="287099.SAMN05660413_03080"/>
<keyword evidence="2 10" id="KW-0813">Transport</keyword>
<sequence length="801" mass="90221">MRASIAGAILLFCIHSLSNAQEIQVLEQTSNEPIPGVAVFNPDKSRSTITDLDGKANISRFEDSEMIHFKHMGHIDAVLSKAAIVANNNKVYLEQHENQLEQVVLSAGRFRMSKEETTQKIVSLSPADVQLFSPQTAADLLESSGQVFVQKSQMGGGSPMIRGFSANRLLITVDGVRMNTAIFRSGNLQNVVSVDPLAVENTEVLIGPGSVVYGSDAVGGVMNFYTLKPKFSAGKTGFSGNAYSRYASANNEKTLHVDFNIGRENWAFLTGVTYSDFEDLRMGSDGPEEYLRPEYVIRQGGQDVVVNNSNEKLQKFTGYNQINLLQKIKYMPGNDWDFNLGLIYSTTSDFPRYDRLIQKRDGEFRLAEWYYGPQTWFMGNFKINKEGNGVIYDKAQLTAAYQFFEESRNNRGFNEDIRFNSTENVDASSMNLDFEKDFEESRLFYGTEYVHNLVTSSASQFNIISEDSQAEASRYPDGSTWQSLAVYLSYQWKINSKLSFQSGARYNHILVDAEFDERFFDFPFSEANINTGALTGSAGINWKQNRFFRWKVNLSSAFRAPNIDDVGKIFDSEPGAVVVPNPDLKPEYAYNGELGLDWTPSRNLQFSFATYYTRLKDAMVRRDYQLDGETEIEYQGEPSRVQAIQNASKAYVYGFEAGVAYNISVALRLSSQINLTKGEEEQEDGTKVALRHAAPLFGNTHLTWHKKRLKFDLFAEYNGQLDYQDLAPSEKGKAYLYASDQNGNPYSPSWYTLNLSGQYEISEAWLATVSLENITDQRYRTYSSGIAAAGRNLILAMKYSF</sequence>
<keyword evidence="16" id="KW-1185">Reference proteome</keyword>
<keyword evidence="7 10" id="KW-0472">Membrane</keyword>
<dbReference type="SUPFAM" id="SSF56935">
    <property type="entry name" value="Porins"/>
    <property type="match status" value="1"/>
</dbReference>
<dbReference type="PANTHER" id="PTHR30069:SF29">
    <property type="entry name" value="HEMOGLOBIN AND HEMOGLOBIN-HAPTOGLOBIN-BINDING PROTEIN 1-RELATED"/>
    <property type="match status" value="1"/>
</dbReference>
<dbReference type="Gene3D" id="2.170.130.10">
    <property type="entry name" value="TonB-dependent receptor, plug domain"/>
    <property type="match status" value="1"/>
</dbReference>
<dbReference type="SUPFAM" id="SSF49464">
    <property type="entry name" value="Carboxypeptidase regulatory domain-like"/>
    <property type="match status" value="1"/>
</dbReference>
<dbReference type="GO" id="GO:0044718">
    <property type="term" value="P:siderophore transmembrane transport"/>
    <property type="evidence" value="ECO:0007669"/>
    <property type="project" value="TreeGrafter"/>
</dbReference>
<evidence type="ECO:0000313" key="15">
    <source>
        <dbReference type="EMBL" id="SFN91992.1"/>
    </source>
</evidence>
<dbReference type="InterPro" id="IPR036942">
    <property type="entry name" value="Beta-barrel_TonB_sf"/>
</dbReference>
<dbReference type="PROSITE" id="PS52016">
    <property type="entry name" value="TONB_DEPENDENT_REC_3"/>
    <property type="match status" value="1"/>
</dbReference>
<dbReference type="Proteomes" id="UP000199153">
    <property type="component" value="Unassembled WGS sequence"/>
</dbReference>
<evidence type="ECO:0000256" key="3">
    <source>
        <dbReference type="ARBA" id="ARBA00022452"/>
    </source>
</evidence>
<keyword evidence="9 10" id="KW-0998">Cell outer membrane</keyword>
<dbReference type="GO" id="GO:0009279">
    <property type="term" value="C:cell outer membrane"/>
    <property type="evidence" value="ECO:0007669"/>
    <property type="project" value="UniProtKB-SubCell"/>
</dbReference>
<dbReference type="InterPro" id="IPR008969">
    <property type="entry name" value="CarboxyPept-like_regulatory"/>
</dbReference>
<comment type="similarity">
    <text evidence="10 11">Belongs to the TonB-dependent receptor family.</text>
</comment>
<evidence type="ECO:0000256" key="7">
    <source>
        <dbReference type="ARBA" id="ARBA00023136"/>
    </source>
</evidence>
<dbReference type="Pfam" id="PF00593">
    <property type="entry name" value="TonB_dep_Rec_b-barrel"/>
    <property type="match status" value="1"/>
</dbReference>
<keyword evidence="6 11" id="KW-0798">TonB box</keyword>
<dbReference type="Gene3D" id="2.40.170.20">
    <property type="entry name" value="TonB-dependent receptor, beta-barrel domain"/>
    <property type="match status" value="1"/>
</dbReference>
<evidence type="ECO:0000256" key="10">
    <source>
        <dbReference type="PROSITE-ProRule" id="PRU01360"/>
    </source>
</evidence>
<evidence type="ECO:0000256" key="2">
    <source>
        <dbReference type="ARBA" id="ARBA00022448"/>
    </source>
</evidence>
<keyword evidence="8 15" id="KW-0675">Receptor</keyword>
<dbReference type="CDD" id="cd01347">
    <property type="entry name" value="ligand_gated_channel"/>
    <property type="match status" value="1"/>
</dbReference>
<dbReference type="InterPro" id="IPR010917">
    <property type="entry name" value="TonB_rcpt_CS"/>
</dbReference>
<evidence type="ECO:0000256" key="12">
    <source>
        <dbReference type="SAM" id="SignalP"/>
    </source>
</evidence>
<name>A0A1I5CYF3_9FLAO</name>
<keyword evidence="3 10" id="KW-1134">Transmembrane beta strand</keyword>
<keyword evidence="4 10" id="KW-0812">Transmembrane</keyword>
<dbReference type="InterPro" id="IPR012910">
    <property type="entry name" value="Plug_dom"/>
</dbReference>
<evidence type="ECO:0000256" key="11">
    <source>
        <dbReference type="RuleBase" id="RU003357"/>
    </source>
</evidence>
<comment type="subcellular location">
    <subcellularLocation>
        <location evidence="1 10">Cell outer membrane</location>
        <topology evidence="1 10">Multi-pass membrane protein</topology>
    </subcellularLocation>
</comment>
<evidence type="ECO:0000256" key="6">
    <source>
        <dbReference type="ARBA" id="ARBA00023077"/>
    </source>
</evidence>
<evidence type="ECO:0000256" key="1">
    <source>
        <dbReference type="ARBA" id="ARBA00004571"/>
    </source>
</evidence>
<dbReference type="RefSeq" id="WP_093411260.1">
    <property type="nucleotide sequence ID" value="NZ_FOVL01000026.1"/>
</dbReference>
<evidence type="ECO:0000256" key="8">
    <source>
        <dbReference type="ARBA" id="ARBA00023170"/>
    </source>
</evidence>
<feature type="domain" description="TonB-dependent receptor plug" evidence="14">
    <location>
        <begin position="114"/>
        <end position="221"/>
    </location>
</feature>
<dbReference type="InterPro" id="IPR037066">
    <property type="entry name" value="Plug_dom_sf"/>
</dbReference>
<evidence type="ECO:0000256" key="9">
    <source>
        <dbReference type="ARBA" id="ARBA00023237"/>
    </source>
</evidence>
<feature type="signal peptide" evidence="12">
    <location>
        <begin position="1"/>
        <end position="20"/>
    </location>
</feature>
<dbReference type="InterPro" id="IPR039426">
    <property type="entry name" value="TonB-dep_rcpt-like"/>
</dbReference>
<evidence type="ECO:0000259" key="14">
    <source>
        <dbReference type="Pfam" id="PF07715"/>
    </source>
</evidence>
<reference evidence="15 16" key="1">
    <citation type="submission" date="2016-10" db="EMBL/GenBank/DDBJ databases">
        <authorList>
            <person name="de Groot N.N."/>
        </authorList>
    </citation>
    <scope>NUCLEOTIDE SEQUENCE [LARGE SCALE GENOMIC DNA]</scope>
    <source>
        <strain evidence="15 16">DSM 17794</strain>
    </source>
</reference>
<dbReference type="EMBL" id="FOVL01000026">
    <property type="protein sequence ID" value="SFN91992.1"/>
    <property type="molecule type" value="Genomic_DNA"/>
</dbReference>
<dbReference type="AlphaFoldDB" id="A0A1I5CYF3"/>
<dbReference type="Pfam" id="PF07715">
    <property type="entry name" value="Plug"/>
    <property type="match status" value="1"/>
</dbReference>
<evidence type="ECO:0000259" key="13">
    <source>
        <dbReference type="Pfam" id="PF00593"/>
    </source>
</evidence>
<dbReference type="InterPro" id="IPR000531">
    <property type="entry name" value="Beta-barrel_TonB"/>
</dbReference>
<organism evidence="15 16">
    <name type="scientific">Salegentibacter flavus</name>
    <dbReference type="NCBI Taxonomy" id="287099"/>
    <lineage>
        <taxon>Bacteria</taxon>
        <taxon>Pseudomonadati</taxon>
        <taxon>Bacteroidota</taxon>
        <taxon>Flavobacteriia</taxon>
        <taxon>Flavobacteriales</taxon>
        <taxon>Flavobacteriaceae</taxon>
        <taxon>Salegentibacter</taxon>
    </lineage>
</organism>
<accession>A0A1I5CYF3</accession>
<proteinExistence type="inferred from homology"/>
<feature type="chain" id="PRO_5011601486" evidence="12">
    <location>
        <begin position="21"/>
        <end position="801"/>
    </location>
</feature>
<dbReference type="PANTHER" id="PTHR30069">
    <property type="entry name" value="TONB-DEPENDENT OUTER MEMBRANE RECEPTOR"/>
    <property type="match status" value="1"/>
</dbReference>
<evidence type="ECO:0000256" key="4">
    <source>
        <dbReference type="ARBA" id="ARBA00022692"/>
    </source>
</evidence>
<dbReference type="PROSITE" id="PS01156">
    <property type="entry name" value="TONB_DEPENDENT_REC_2"/>
    <property type="match status" value="1"/>
</dbReference>
<dbReference type="OrthoDB" id="9764669at2"/>
<gene>
    <name evidence="15" type="ORF">SAMN05660413_03080</name>
</gene>
<feature type="domain" description="TonB-dependent receptor-like beta-barrel" evidence="13">
    <location>
        <begin position="335"/>
        <end position="774"/>
    </location>
</feature>
<protein>
    <submittedName>
        <fullName evidence="15">Hemoglobin/transferrin/lactoferrin receptor protein</fullName>
    </submittedName>
</protein>
<evidence type="ECO:0000256" key="5">
    <source>
        <dbReference type="ARBA" id="ARBA00022729"/>
    </source>
</evidence>
<evidence type="ECO:0000313" key="16">
    <source>
        <dbReference type="Proteomes" id="UP000199153"/>
    </source>
</evidence>